<accession>A0ACC2RJ95</accession>
<protein>
    <submittedName>
        <fullName evidence="1">Dynactin subunit 6</fullName>
    </submittedName>
</protein>
<dbReference type="Proteomes" id="UP001165960">
    <property type="component" value="Unassembled WGS sequence"/>
</dbReference>
<dbReference type="EMBL" id="QTSX02007174">
    <property type="protein sequence ID" value="KAJ9050096.1"/>
    <property type="molecule type" value="Genomic_DNA"/>
</dbReference>
<reference evidence="1" key="1">
    <citation type="submission" date="2022-04" db="EMBL/GenBank/DDBJ databases">
        <title>Genome of the entomopathogenic fungus Entomophthora muscae.</title>
        <authorList>
            <person name="Elya C."/>
            <person name="Lovett B.R."/>
            <person name="Lee E."/>
            <person name="Macias A.M."/>
            <person name="Hajek A.E."/>
            <person name="De Bivort B.L."/>
            <person name="Kasson M.T."/>
            <person name="De Fine Licht H.H."/>
            <person name="Stajich J.E."/>
        </authorList>
    </citation>
    <scope>NUCLEOTIDE SEQUENCE</scope>
    <source>
        <strain evidence="1">Berkeley</strain>
    </source>
</reference>
<sequence>MSESKSEPQKNNFKVASTSVMCDDVIMSGSVTIGSNNVFNHKCKILAETAPIIFGEGNVVEEHAVIINRSNTPMIIGNENYIESGAYVESSSIGNQNHIEPKARILSGTVIHNSTVVGANCYTEPGSVLEDLTTIYGDNNTRRKQYKQSFLNFHHHHLHFLRKVLDKSKSRKSRTS</sequence>
<evidence type="ECO:0000313" key="2">
    <source>
        <dbReference type="Proteomes" id="UP001165960"/>
    </source>
</evidence>
<name>A0ACC2RJ95_9FUNG</name>
<organism evidence="1 2">
    <name type="scientific">Entomophthora muscae</name>
    <dbReference type="NCBI Taxonomy" id="34485"/>
    <lineage>
        <taxon>Eukaryota</taxon>
        <taxon>Fungi</taxon>
        <taxon>Fungi incertae sedis</taxon>
        <taxon>Zoopagomycota</taxon>
        <taxon>Entomophthoromycotina</taxon>
        <taxon>Entomophthoromycetes</taxon>
        <taxon>Entomophthorales</taxon>
        <taxon>Entomophthoraceae</taxon>
        <taxon>Entomophthora</taxon>
    </lineage>
</organism>
<evidence type="ECO:0000313" key="1">
    <source>
        <dbReference type="EMBL" id="KAJ9050096.1"/>
    </source>
</evidence>
<keyword evidence="2" id="KW-1185">Reference proteome</keyword>
<comment type="caution">
    <text evidence="1">The sequence shown here is derived from an EMBL/GenBank/DDBJ whole genome shotgun (WGS) entry which is preliminary data.</text>
</comment>
<proteinExistence type="predicted"/>
<gene>
    <name evidence="1" type="primary">DCTN6</name>
    <name evidence="1" type="ORF">DSO57_1017600</name>
</gene>